<dbReference type="NCBIfam" id="TIGR01686">
    <property type="entry name" value="FkbH"/>
    <property type="match status" value="1"/>
</dbReference>
<sequence length="608" mass="70110">MDVSDFLFPRDLQVTEISFAKVLFIGSCLSDFYVRRLREANPETVYDFILFNNASDLPEKSDDEIRSYDLQYIQIPLRSVLTDAVIRIADNDKSDSPINWIEVGKQNIDQMLEKACSYNTNSGIMTIVSNFIVPQGRVSPSLSDIDTESDLAWVIRELNTYLSYAVKNYKNVYIADVDTIANSLGKRYFLDDIIFFYTHGSVFYPEWAAYERVPYWTAPEQGRIEDIPDLGSTYENRFKEFFDAVFRQIDVIYRIVKQVDMVKVVIFDLDNTMWRGQLIEHYQPGQRWPYTDGWPLGIWEAVHHLRRRGIVVTIASKNDADLVEAKWSDAVQPPFIKFSDFLNPHINWNPKADNIRTILEQLSLTPKSALFVDDNPVERESVKALLPGIRAIGSDPFLTRRILLWAPETQIANRSAESTRREEMLKKQFERENQKSSMSRSDFLQSLACKVFLWEVTSIEHPSFSRIFELVNKTNQFNTTGSRWDFDDYQHHIDKGGRIFAFSVTDRFTEYGTVGVVFILQNHIHQFVMSCRVLGMDVEIAILNHIVKLAREDNKSEEIHASLVETEANTPCRTLFLRGGFAEIGPNNFTLQADNTGIFANHVTVTLI</sequence>
<reference evidence="1 2" key="1">
    <citation type="submission" date="2017-07" db="EMBL/GenBank/DDBJ databases">
        <title>Whole genome sequence of Azospirillum brasilense 2A1, a potential biofertilizer strain.</title>
        <authorList>
            <person name="Fontana C.A."/>
            <person name="Toffoli L.M."/>
            <person name="Salazar S.M."/>
            <person name="Puglisi E."/>
            <person name="Pedraza R."/>
            <person name="Bassi D."/>
            <person name="Cocconcelli P.S."/>
        </authorList>
    </citation>
    <scope>NUCLEOTIDE SEQUENCE [LARGE SCALE GENOMIC DNA]</scope>
    <source>
        <strain evidence="1 2">2A1</strain>
        <plasmid evidence="1">unnamed</plasmid>
    </source>
</reference>
<dbReference type="NCBIfam" id="TIGR01681">
    <property type="entry name" value="HAD-SF-IIIC"/>
    <property type="match status" value="1"/>
</dbReference>
<dbReference type="Gene3D" id="3.40.50.1000">
    <property type="entry name" value="HAD superfamily/HAD-like"/>
    <property type="match status" value="1"/>
</dbReference>
<accession>A0A235H548</accession>
<dbReference type="InterPro" id="IPR010037">
    <property type="entry name" value="FkbH_domain"/>
</dbReference>
<dbReference type="EMBL" id="NOWT01000042">
    <property type="protein sequence ID" value="OYD80918.1"/>
    <property type="molecule type" value="Genomic_DNA"/>
</dbReference>
<dbReference type="AlphaFoldDB" id="A0A235H548"/>
<dbReference type="InterPro" id="IPR036514">
    <property type="entry name" value="SGNH_hydro_sf"/>
</dbReference>
<organism evidence="1 2">
    <name type="scientific">Azospirillum brasilense</name>
    <dbReference type="NCBI Taxonomy" id="192"/>
    <lineage>
        <taxon>Bacteria</taxon>
        <taxon>Pseudomonadati</taxon>
        <taxon>Pseudomonadota</taxon>
        <taxon>Alphaproteobacteria</taxon>
        <taxon>Rhodospirillales</taxon>
        <taxon>Azospirillaceae</taxon>
        <taxon>Azospirillum</taxon>
    </lineage>
</organism>
<evidence type="ECO:0008006" key="3">
    <source>
        <dbReference type="Google" id="ProtNLM"/>
    </source>
</evidence>
<keyword evidence="1" id="KW-0614">Plasmid</keyword>
<dbReference type="InterPro" id="IPR023214">
    <property type="entry name" value="HAD_sf"/>
</dbReference>
<evidence type="ECO:0000313" key="2">
    <source>
        <dbReference type="Proteomes" id="UP000215367"/>
    </source>
</evidence>
<evidence type="ECO:0000313" key="1">
    <source>
        <dbReference type="EMBL" id="OYD80918.1"/>
    </source>
</evidence>
<name>A0A235H548_AZOBR</name>
<gene>
    <name evidence="1" type="ORF">CHT98_28860</name>
</gene>
<dbReference type="SUPFAM" id="SSF56784">
    <property type="entry name" value="HAD-like"/>
    <property type="match status" value="1"/>
</dbReference>
<proteinExistence type="predicted"/>
<dbReference type="Gene3D" id="3.40.50.1110">
    <property type="entry name" value="SGNH hydrolase"/>
    <property type="match status" value="1"/>
</dbReference>
<comment type="caution">
    <text evidence="1">The sequence shown here is derived from an EMBL/GenBank/DDBJ whole genome shotgun (WGS) entry which is preliminary data.</text>
</comment>
<dbReference type="GO" id="GO:0016788">
    <property type="term" value="F:hydrolase activity, acting on ester bonds"/>
    <property type="evidence" value="ECO:0007669"/>
    <property type="project" value="UniProtKB-ARBA"/>
</dbReference>
<geneLocation type="plasmid" evidence="1">
    <name>unnamed</name>
</geneLocation>
<dbReference type="RefSeq" id="WP_094306822.1">
    <property type="nucleotide sequence ID" value="NZ_NOWT01000042.1"/>
</dbReference>
<dbReference type="InterPro" id="IPR036412">
    <property type="entry name" value="HAD-like_sf"/>
</dbReference>
<dbReference type="InterPro" id="IPR010033">
    <property type="entry name" value="HAD_SF_ppase_IIIC"/>
</dbReference>
<protein>
    <recommendedName>
        <fullName evidence="3">HAD-IIIC family phosphatase</fullName>
    </recommendedName>
</protein>
<dbReference type="Proteomes" id="UP000215367">
    <property type="component" value="Unassembled WGS sequence"/>
</dbReference>